<dbReference type="Gene3D" id="3.40.50.10490">
    <property type="entry name" value="Glucose-6-phosphate isomerase like protein, domain 1"/>
    <property type="match status" value="1"/>
</dbReference>
<reference evidence="8 9" key="1">
    <citation type="submission" date="2024-10" db="EMBL/GenBank/DDBJ databases">
        <title>The Natural Products Discovery Center: Release of the First 8490 Sequenced Strains for Exploring Actinobacteria Biosynthetic Diversity.</title>
        <authorList>
            <person name="Kalkreuter E."/>
            <person name="Kautsar S.A."/>
            <person name="Yang D."/>
            <person name="Bader C.D."/>
            <person name="Teijaro C.N."/>
            <person name="Fluegel L."/>
            <person name="Davis C.M."/>
            <person name="Simpson J.R."/>
            <person name="Lauterbach L."/>
            <person name="Steele A.D."/>
            <person name="Gui C."/>
            <person name="Meng S."/>
            <person name="Li G."/>
            <person name="Viehrig K."/>
            <person name="Ye F."/>
            <person name="Su P."/>
            <person name="Kiefer A.F."/>
            <person name="Nichols A."/>
            <person name="Cepeda A.J."/>
            <person name="Yan W."/>
            <person name="Fan B."/>
            <person name="Jiang Y."/>
            <person name="Adhikari A."/>
            <person name="Zheng C.-J."/>
            <person name="Schuster L."/>
            <person name="Cowan T.M."/>
            <person name="Smanski M.J."/>
            <person name="Chevrette M.G."/>
            <person name="De Carvalho L.P.S."/>
            <person name="Shen B."/>
        </authorList>
    </citation>
    <scope>NUCLEOTIDE SEQUENCE [LARGE SCALE GENOMIC DNA]</scope>
    <source>
        <strain evidence="8 9">NPDC087045</strain>
    </source>
</reference>
<dbReference type="InterPro" id="IPR036388">
    <property type="entry name" value="WH-like_DNA-bd_sf"/>
</dbReference>
<keyword evidence="9" id="KW-1185">Reference proteome</keyword>
<keyword evidence="2" id="KW-0238">DNA-binding</keyword>
<dbReference type="InterPro" id="IPR001347">
    <property type="entry name" value="SIS_dom"/>
</dbReference>
<dbReference type="InterPro" id="IPR035472">
    <property type="entry name" value="RpiR-like_SIS"/>
</dbReference>
<dbReference type="InterPro" id="IPR047640">
    <property type="entry name" value="RpiR-like"/>
</dbReference>
<dbReference type="PANTHER" id="PTHR30514">
    <property type="entry name" value="GLUCOKINASE"/>
    <property type="match status" value="1"/>
</dbReference>
<keyword evidence="4" id="KW-0804">Transcription</keyword>
<dbReference type="Pfam" id="PF01418">
    <property type="entry name" value="HTH_6"/>
    <property type="match status" value="1"/>
</dbReference>
<proteinExistence type="predicted"/>
<keyword evidence="1" id="KW-0805">Transcription regulation</keyword>
<sequence>MNQPSLTALIKERFDSLPRQARQVAAFVLDNPHEVAVLSMREQARLAEVPPSTMTRFAKALGLDGYDAIRDVFKSSLRARGNEFGARAQGLVELNQRIGEAALAMDLAHNATAQIQSLCTGETMSSIVRAAKLLSSAREIFCLGLRGSFPVAFQFAHVCEYFARNVTLVDGAGESGIMKIMHQPSSRDVALICSMAPHSRRAMSIATHLEKAGVKLVVITDSASSPLARIATESILVPNKGPSFFDTLLPAFLVAEILVALMAATSRINIKSQIADTEKKLWGVGEWWGMQADAAPALEPRAKASGKAATGTRAKRGA</sequence>
<accession>A0ABW8F2Y4</accession>
<evidence type="ECO:0000256" key="1">
    <source>
        <dbReference type="ARBA" id="ARBA00023015"/>
    </source>
</evidence>
<evidence type="ECO:0000256" key="5">
    <source>
        <dbReference type="SAM" id="MobiDB-lite"/>
    </source>
</evidence>
<feature type="domain" description="SIS" evidence="7">
    <location>
        <begin position="130"/>
        <end position="274"/>
    </location>
</feature>
<evidence type="ECO:0000256" key="3">
    <source>
        <dbReference type="ARBA" id="ARBA00023152"/>
    </source>
</evidence>
<evidence type="ECO:0000313" key="9">
    <source>
        <dbReference type="Proteomes" id="UP001617427"/>
    </source>
</evidence>
<organism evidence="8 9">
    <name type="scientific">Herbaspirillum chlorophenolicum</name>
    <dbReference type="NCBI Taxonomy" id="211589"/>
    <lineage>
        <taxon>Bacteria</taxon>
        <taxon>Pseudomonadati</taxon>
        <taxon>Pseudomonadota</taxon>
        <taxon>Betaproteobacteria</taxon>
        <taxon>Burkholderiales</taxon>
        <taxon>Oxalobacteraceae</taxon>
        <taxon>Herbaspirillum</taxon>
    </lineage>
</organism>
<keyword evidence="3" id="KW-0324">Glycolysis</keyword>
<dbReference type="CDD" id="cd05013">
    <property type="entry name" value="SIS_RpiR"/>
    <property type="match status" value="1"/>
</dbReference>
<dbReference type="PANTHER" id="PTHR30514:SF18">
    <property type="entry name" value="RPIR-FAMILY TRANSCRIPTIONAL REGULATOR"/>
    <property type="match status" value="1"/>
</dbReference>
<dbReference type="Gene3D" id="1.10.10.10">
    <property type="entry name" value="Winged helix-like DNA-binding domain superfamily/Winged helix DNA-binding domain"/>
    <property type="match status" value="1"/>
</dbReference>
<feature type="domain" description="HTH rpiR-type" evidence="6">
    <location>
        <begin position="4"/>
        <end position="80"/>
    </location>
</feature>
<gene>
    <name evidence="8" type="ORF">ACIPEN_17665</name>
</gene>
<name>A0ABW8F2Y4_9BURK</name>
<dbReference type="SUPFAM" id="SSF46689">
    <property type="entry name" value="Homeodomain-like"/>
    <property type="match status" value="1"/>
</dbReference>
<evidence type="ECO:0000256" key="2">
    <source>
        <dbReference type="ARBA" id="ARBA00023125"/>
    </source>
</evidence>
<dbReference type="EMBL" id="JBIUZV010000011">
    <property type="protein sequence ID" value="MFJ3047656.1"/>
    <property type="molecule type" value="Genomic_DNA"/>
</dbReference>
<evidence type="ECO:0000259" key="6">
    <source>
        <dbReference type="PROSITE" id="PS51071"/>
    </source>
</evidence>
<dbReference type="PROSITE" id="PS51071">
    <property type="entry name" value="HTH_RPIR"/>
    <property type="match status" value="1"/>
</dbReference>
<dbReference type="InterPro" id="IPR046348">
    <property type="entry name" value="SIS_dom_sf"/>
</dbReference>
<evidence type="ECO:0000256" key="4">
    <source>
        <dbReference type="ARBA" id="ARBA00023163"/>
    </source>
</evidence>
<evidence type="ECO:0000313" key="8">
    <source>
        <dbReference type="EMBL" id="MFJ3047656.1"/>
    </source>
</evidence>
<comment type="caution">
    <text evidence="8">The sequence shown here is derived from an EMBL/GenBank/DDBJ whole genome shotgun (WGS) entry which is preliminary data.</text>
</comment>
<dbReference type="SUPFAM" id="SSF53697">
    <property type="entry name" value="SIS domain"/>
    <property type="match status" value="1"/>
</dbReference>
<dbReference type="Pfam" id="PF01380">
    <property type="entry name" value="SIS"/>
    <property type="match status" value="1"/>
</dbReference>
<dbReference type="InterPro" id="IPR000281">
    <property type="entry name" value="HTH_RpiR"/>
</dbReference>
<dbReference type="RefSeq" id="WP_402702303.1">
    <property type="nucleotide sequence ID" value="NZ_JBIUZV010000011.1"/>
</dbReference>
<evidence type="ECO:0000259" key="7">
    <source>
        <dbReference type="PROSITE" id="PS51464"/>
    </source>
</evidence>
<dbReference type="Proteomes" id="UP001617427">
    <property type="component" value="Unassembled WGS sequence"/>
</dbReference>
<dbReference type="InterPro" id="IPR009057">
    <property type="entry name" value="Homeodomain-like_sf"/>
</dbReference>
<feature type="region of interest" description="Disordered" evidence="5">
    <location>
        <begin position="298"/>
        <end position="318"/>
    </location>
</feature>
<dbReference type="PROSITE" id="PS51464">
    <property type="entry name" value="SIS"/>
    <property type="match status" value="1"/>
</dbReference>
<protein>
    <submittedName>
        <fullName evidence="8">MurR/RpiR family transcriptional regulator</fullName>
    </submittedName>
</protein>